<reference evidence="2 3" key="1">
    <citation type="journal article" date="2012" name="Genome Biol.">
        <title>Genome and low-iron response of an oceanic diatom adapted to chronic iron limitation.</title>
        <authorList>
            <person name="Lommer M."/>
            <person name="Specht M."/>
            <person name="Roy A.S."/>
            <person name="Kraemer L."/>
            <person name="Andreson R."/>
            <person name="Gutowska M.A."/>
            <person name="Wolf J."/>
            <person name="Bergner S.V."/>
            <person name="Schilhabel M.B."/>
            <person name="Klostermeier U.C."/>
            <person name="Beiko R.G."/>
            <person name="Rosenstiel P."/>
            <person name="Hippler M."/>
            <person name="Laroche J."/>
        </authorList>
    </citation>
    <scope>NUCLEOTIDE SEQUENCE [LARGE SCALE GENOMIC DNA]</scope>
    <source>
        <strain evidence="2 3">CCMP1005</strain>
    </source>
</reference>
<protein>
    <submittedName>
        <fullName evidence="2">Uncharacterized protein</fullName>
    </submittedName>
</protein>
<gene>
    <name evidence="2" type="ORF">THAOC_20306</name>
</gene>
<proteinExistence type="predicted"/>
<evidence type="ECO:0000313" key="2">
    <source>
        <dbReference type="EMBL" id="EJK59469.1"/>
    </source>
</evidence>
<keyword evidence="3" id="KW-1185">Reference proteome</keyword>
<comment type="caution">
    <text evidence="2">The sequence shown here is derived from an EMBL/GenBank/DDBJ whole genome shotgun (WGS) entry which is preliminary data.</text>
</comment>
<feature type="region of interest" description="Disordered" evidence="1">
    <location>
        <begin position="1"/>
        <end position="99"/>
    </location>
</feature>
<evidence type="ECO:0000313" key="3">
    <source>
        <dbReference type="Proteomes" id="UP000266841"/>
    </source>
</evidence>
<dbReference type="AlphaFoldDB" id="K0S3N3"/>
<feature type="compositionally biased region" description="Low complexity" evidence="1">
    <location>
        <begin position="7"/>
        <end position="30"/>
    </location>
</feature>
<organism evidence="2 3">
    <name type="scientific">Thalassiosira oceanica</name>
    <name type="common">Marine diatom</name>
    <dbReference type="NCBI Taxonomy" id="159749"/>
    <lineage>
        <taxon>Eukaryota</taxon>
        <taxon>Sar</taxon>
        <taxon>Stramenopiles</taxon>
        <taxon>Ochrophyta</taxon>
        <taxon>Bacillariophyta</taxon>
        <taxon>Coscinodiscophyceae</taxon>
        <taxon>Thalassiosirophycidae</taxon>
        <taxon>Thalassiosirales</taxon>
        <taxon>Thalassiosiraceae</taxon>
        <taxon>Thalassiosira</taxon>
    </lineage>
</organism>
<feature type="non-terminal residue" evidence="2">
    <location>
        <position position="1"/>
    </location>
</feature>
<name>K0S3N3_THAOC</name>
<dbReference type="Proteomes" id="UP000266841">
    <property type="component" value="Unassembled WGS sequence"/>
</dbReference>
<accession>K0S3N3</accession>
<dbReference type="EMBL" id="AGNL01022866">
    <property type="protein sequence ID" value="EJK59469.1"/>
    <property type="molecule type" value="Genomic_DNA"/>
</dbReference>
<sequence>SDDDSEPPAAASRAAGGGEAAAPARSSGRLQGRGRRRPRAEHELPRRPGKGSARRAGALGPGDSAGARITTLRTSGRRKTRKEARQDRTRGIRGPSSSG</sequence>
<evidence type="ECO:0000256" key="1">
    <source>
        <dbReference type="SAM" id="MobiDB-lite"/>
    </source>
</evidence>